<evidence type="ECO:0000313" key="2">
    <source>
        <dbReference type="Proteomes" id="UP000507140"/>
    </source>
</evidence>
<reference evidence="1 2" key="1">
    <citation type="submission" date="2020-04" db="EMBL/GenBank/DDBJ databases">
        <authorList>
            <person name="De Canck E."/>
        </authorList>
    </citation>
    <scope>NUCLEOTIDE SEQUENCE [LARGE SCALE GENOMIC DNA]</scope>
    <source>
        <strain evidence="1 2">LMG 3415</strain>
    </source>
</reference>
<dbReference type="EMBL" id="CADIKR010000008">
    <property type="protein sequence ID" value="CAB3912609.1"/>
    <property type="molecule type" value="Genomic_DNA"/>
</dbReference>
<dbReference type="Proteomes" id="UP000507140">
    <property type="component" value="Unassembled WGS sequence"/>
</dbReference>
<gene>
    <name evidence="1" type="ORF">LMG3415_05054</name>
</gene>
<organism evidence="1 2">
    <name type="scientific">Achromobacter mucicolens</name>
    <dbReference type="NCBI Taxonomy" id="1389922"/>
    <lineage>
        <taxon>Bacteria</taxon>
        <taxon>Pseudomonadati</taxon>
        <taxon>Pseudomonadota</taxon>
        <taxon>Betaproteobacteria</taxon>
        <taxon>Burkholderiales</taxon>
        <taxon>Alcaligenaceae</taxon>
        <taxon>Achromobacter</taxon>
    </lineage>
</organism>
<evidence type="ECO:0000313" key="1">
    <source>
        <dbReference type="EMBL" id="CAB3912609.1"/>
    </source>
</evidence>
<sequence length="68" mass="7511">MANNQRNSPARSHPSNPSEHLTQILVGVLIAAARPPGRLQNHEIELPLILLIQVQGISRCRQGTFNHV</sequence>
<name>A0ABM8LK07_9BURK</name>
<comment type="caution">
    <text evidence="1">The sequence shown here is derived from an EMBL/GenBank/DDBJ whole genome shotgun (WGS) entry which is preliminary data.</text>
</comment>
<keyword evidence="2" id="KW-1185">Reference proteome</keyword>
<proteinExistence type="predicted"/>
<accession>A0ABM8LK07</accession>
<protein>
    <submittedName>
        <fullName evidence="1">Uncharacterized protein</fullName>
    </submittedName>
</protein>